<proteinExistence type="predicted"/>
<reference evidence="3" key="1">
    <citation type="journal article" date="2019" name="Int. J. Syst. Evol. Microbiol.">
        <title>The Global Catalogue of Microorganisms (GCM) 10K type strain sequencing project: providing services to taxonomists for standard genome sequencing and annotation.</title>
        <authorList>
            <consortium name="The Broad Institute Genomics Platform"/>
            <consortium name="The Broad Institute Genome Sequencing Center for Infectious Disease"/>
            <person name="Wu L."/>
            <person name="Ma J."/>
        </authorList>
    </citation>
    <scope>NUCLEOTIDE SEQUENCE [LARGE SCALE GENOMIC DNA]</scope>
    <source>
        <strain evidence="3">JCM 15896</strain>
    </source>
</reference>
<evidence type="ECO:0008006" key="4">
    <source>
        <dbReference type="Google" id="ProtNLM"/>
    </source>
</evidence>
<keyword evidence="1" id="KW-0472">Membrane</keyword>
<organism evidence="2 3">
    <name type="scientific">Aliiglaciecola litoralis</name>
    <dbReference type="NCBI Taxonomy" id="582857"/>
    <lineage>
        <taxon>Bacteria</taxon>
        <taxon>Pseudomonadati</taxon>
        <taxon>Pseudomonadota</taxon>
        <taxon>Gammaproteobacteria</taxon>
        <taxon>Alteromonadales</taxon>
        <taxon>Alteromonadaceae</taxon>
        <taxon>Aliiglaciecola</taxon>
    </lineage>
</organism>
<dbReference type="RefSeq" id="WP_343856581.1">
    <property type="nucleotide sequence ID" value="NZ_BAAAFD010000002.1"/>
</dbReference>
<evidence type="ECO:0000256" key="1">
    <source>
        <dbReference type="SAM" id="Phobius"/>
    </source>
</evidence>
<name>A0ABP3WPE7_9ALTE</name>
<dbReference type="Proteomes" id="UP001500359">
    <property type="component" value="Unassembled WGS sequence"/>
</dbReference>
<dbReference type="EMBL" id="BAAAFD010000002">
    <property type="protein sequence ID" value="GAA0853710.1"/>
    <property type="molecule type" value="Genomic_DNA"/>
</dbReference>
<evidence type="ECO:0000313" key="2">
    <source>
        <dbReference type="EMBL" id="GAA0853710.1"/>
    </source>
</evidence>
<evidence type="ECO:0000313" key="3">
    <source>
        <dbReference type="Proteomes" id="UP001500359"/>
    </source>
</evidence>
<feature type="transmembrane region" description="Helical" evidence="1">
    <location>
        <begin position="50"/>
        <end position="72"/>
    </location>
</feature>
<sequence>MQELEAWEETRKKGWFNYILFNGLFMWGMPMFVAMSFISKPFAEGYTSRAAIVHYIVWPLAGLLYGAVMWWFAERRFKKNQNGSKNT</sequence>
<keyword evidence="1" id="KW-0812">Transmembrane</keyword>
<gene>
    <name evidence="2" type="ORF">GCM10009114_07080</name>
</gene>
<feature type="transmembrane region" description="Helical" evidence="1">
    <location>
        <begin position="15"/>
        <end position="38"/>
    </location>
</feature>
<keyword evidence="3" id="KW-1185">Reference proteome</keyword>
<keyword evidence="1" id="KW-1133">Transmembrane helix</keyword>
<protein>
    <recommendedName>
        <fullName evidence="4">Superinfection immunity protein</fullName>
    </recommendedName>
</protein>
<accession>A0ABP3WPE7</accession>
<comment type="caution">
    <text evidence="2">The sequence shown here is derived from an EMBL/GenBank/DDBJ whole genome shotgun (WGS) entry which is preliminary data.</text>
</comment>